<proteinExistence type="predicted"/>
<evidence type="ECO:0000256" key="1">
    <source>
        <dbReference type="SAM" id="Phobius"/>
    </source>
</evidence>
<sequence length="93" mass="9859">MEVGRRGTHPRAPRPAWNGVLVFGPLPQLHRLLLVAAALLVGIASGAWVAHFTPLPVAASVGALVGAVAGVLLAYALVHDFHARARPLRVRRH</sequence>
<evidence type="ECO:0000313" key="2">
    <source>
        <dbReference type="EMBL" id="GAA2148010.1"/>
    </source>
</evidence>
<organism evidence="2 3">
    <name type="scientific">Nocardioides koreensis</name>
    <dbReference type="NCBI Taxonomy" id="433651"/>
    <lineage>
        <taxon>Bacteria</taxon>
        <taxon>Bacillati</taxon>
        <taxon>Actinomycetota</taxon>
        <taxon>Actinomycetes</taxon>
        <taxon>Propionibacteriales</taxon>
        <taxon>Nocardioidaceae</taxon>
        <taxon>Nocardioides</taxon>
    </lineage>
</organism>
<keyword evidence="3" id="KW-1185">Reference proteome</keyword>
<feature type="transmembrane region" description="Helical" evidence="1">
    <location>
        <begin position="57"/>
        <end position="78"/>
    </location>
</feature>
<protein>
    <submittedName>
        <fullName evidence="2">Uncharacterized protein</fullName>
    </submittedName>
</protein>
<name>A0ABN2ZUU4_9ACTN</name>
<reference evidence="2 3" key="1">
    <citation type="journal article" date="2019" name="Int. J. Syst. Evol. Microbiol.">
        <title>The Global Catalogue of Microorganisms (GCM) 10K type strain sequencing project: providing services to taxonomists for standard genome sequencing and annotation.</title>
        <authorList>
            <consortium name="The Broad Institute Genomics Platform"/>
            <consortium name="The Broad Institute Genome Sequencing Center for Infectious Disease"/>
            <person name="Wu L."/>
            <person name="Ma J."/>
        </authorList>
    </citation>
    <scope>NUCLEOTIDE SEQUENCE [LARGE SCALE GENOMIC DNA]</scope>
    <source>
        <strain evidence="2 3">JCM 16022</strain>
    </source>
</reference>
<keyword evidence="1" id="KW-1133">Transmembrane helix</keyword>
<comment type="caution">
    <text evidence="2">The sequence shown here is derived from an EMBL/GenBank/DDBJ whole genome shotgun (WGS) entry which is preliminary data.</text>
</comment>
<feature type="transmembrane region" description="Helical" evidence="1">
    <location>
        <begin position="32"/>
        <end position="51"/>
    </location>
</feature>
<keyword evidence="1" id="KW-0812">Transmembrane</keyword>
<dbReference type="EMBL" id="BAAAQR010000007">
    <property type="protein sequence ID" value="GAA2148010.1"/>
    <property type="molecule type" value="Genomic_DNA"/>
</dbReference>
<evidence type="ECO:0000313" key="3">
    <source>
        <dbReference type="Proteomes" id="UP001501771"/>
    </source>
</evidence>
<keyword evidence="1" id="KW-0472">Membrane</keyword>
<gene>
    <name evidence="2" type="ORF">GCM10009844_25940</name>
</gene>
<dbReference type="Proteomes" id="UP001501771">
    <property type="component" value="Unassembled WGS sequence"/>
</dbReference>
<accession>A0ABN2ZUU4</accession>